<evidence type="ECO:0000256" key="1">
    <source>
        <dbReference type="SAM" id="Phobius"/>
    </source>
</evidence>
<keyword evidence="1" id="KW-1133">Transmembrane helix</keyword>
<keyword evidence="3" id="KW-1185">Reference proteome</keyword>
<proteinExistence type="predicted"/>
<name>A0A916NKE7_9BACL</name>
<protein>
    <recommendedName>
        <fullName evidence="4">TRAP transporter small permease subunit</fullName>
    </recommendedName>
</protein>
<reference evidence="2" key="1">
    <citation type="submission" date="2021-06" db="EMBL/GenBank/DDBJ databases">
        <authorList>
            <person name="Criscuolo A."/>
        </authorList>
    </citation>
    <scope>NUCLEOTIDE SEQUENCE</scope>
    <source>
        <strain evidence="2">CIP111600</strain>
    </source>
</reference>
<keyword evidence="1" id="KW-0472">Membrane</keyword>
<feature type="transmembrane region" description="Helical" evidence="1">
    <location>
        <begin position="50"/>
        <end position="68"/>
    </location>
</feature>
<evidence type="ECO:0000313" key="3">
    <source>
        <dbReference type="Proteomes" id="UP000693672"/>
    </source>
</evidence>
<dbReference type="AlphaFoldDB" id="A0A916NKE7"/>
<evidence type="ECO:0008006" key="4">
    <source>
        <dbReference type="Google" id="ProtNLM"/>
    </source>
</evidence>
<feature type="transmembrane region" description="Helical" evidence="1">
    <location>
        <begin position="7"/>
        <end position="30"/>
    </location>
</feature>
<accession>A0A916NKE7</accession>
<comment type="caution">
    <text evidence="2">The sequence shown here is derived from an EMBL/GenBank/DDBJ whole genome shotgun (WGS) entry which is preliminary data.</text>
</comment>
<evidence type="ECO:0000313" key="2">
    <source>
        <dbReference type="EMBL" id="CAG7644790.1"/>
    </source>
</evidence>
<organism evidence="2 3">
    <name type="scientific">Paenibacillus solanacearum</name>
    <dbReference type="NCBI Taxonomy" id="2048548"/>
    <lineage>
        <taxon>Bacteria</taxon>
        <taxon>Bacillati</taxon>
        <taxon>Bacillota</taxon>
        <taxon>Bacilli</taxon>
        <taxon>Bacillales</taxon>
        <taxon>Paenibacillaceae</taxon>
        <taxon>Paenibacillus</taxon>
    </lineage>
</organism>
<gene>
    <name evidence="2" type="ORF">PAESOLCIP111_04809</name>
</gene>
<sequence>MKTLKRIALGIDSLIEAFAQIALLSMILIVTLQVMTRKLFHFVLFWSEEVTLLLLVWFAFGLYLIISGSEFQEMDGRYPVGIPQAARPADPRRAAADLMRLIVFSRYSVHRRFGILACIREGPSFVRCRHICPIRSSARRR</sequence>
<keyword evidence="1" id="KW-0812">Transmembrane</keyword>
<dbReference type="EMBL" id="CAJVAS010000029">
    <property type="protein sequence ID" value="CAG7644790.1"/>
    <property type="molecule type" value="Genomic_DNA"/>
</dbReference>
<dbReference type="Proteomes" id="UP000693672">
    <property type="component" value="Unassembled WGS sequence"/>
</dbReference>